<protein>
    <recommendedName>
        <fullName evidence="8">Dihydrofolate synthase/folylpolyglutamate synthase</fullName>
        <ecNumber evidence="6">6.3.2.12</ecNumber>
        <ecNumber evidence="7">6.3.2.17</ecNumber>
    </recommendedName>
    <alternativeName>
        <fullName evidence="15">Tetrahydrofolylpolyglutamate synthase</fullName>
    </alternativeName>
</protein>
<evidence type="ECO:0000256" key="14">
    <source>
        <dbReference type="ARBA" id="ARBA00022909"/>
    </source>
</evidence>
<evidence type="ECO:0000256" key="4">
    <source>
        <dbReference type="ARBA" id="ARBA00008276"/>
    </source>
</evidence>
<dbReference type="InterPro" id="IPR036615">
    <property type="entry name" value="Mur_ligase_C_dom_sf"/>
</dbReference>
<dbReference type="InterPro" id="IPR036565">
    <property type="entry name" value="Mur-like_cat_sf"/>
</dbReference>
<evidence type="ECO:0000256" key="12">
    <source>
        <dbReference type="ARBA" id="ARBA00022840"/>
    </source>
</evidence>
<dbReference type="GO" id="GO:0005737">
    <property type="term" value="C:cytoplasm"/>
    <property type="evidence" value="ECO:0007669"/>
    <property type="project" value="TreeGrafter"/>
</dbReference>
<comment type="similarity">
    <text evidence="4 18">Belongs to the folylpolyglutamate synthase family.</text>
</comment>
<dbReference type="PANTHER" id="PTHR11136:SF0">
    <property type="entry name" value="DIHYDROFOLATE SYNTHETASE-RELATED"/>
    <property type="match status" value="1"/>
</dbReference>
<comment type="cofactor">
    <cofactor evidence="1">
        <name>Mg(2+)</name>
        <dbReference type="ChEBI" id="CHEBI:18420"/>
    </cofactor>
</comment>
<keyword evidence="22" id="KW-1185">Reference proteome</keyword>
<feature type="domain" description="Mur ligase central" evidence="20">
    <location>
        <begin position="45"/>
        <end position="272"/>
    </location>
</feature>
<keyword evidence="10" id="KW-0479">Metal-binding</keyword>
<evidence type="ECO:0000256" key="17">
    <source>
        <dbReference type="ARBA" id="ARBA00049161"/>
    </source>
</evidence>
<dbReference type="Proteomes" id="UP000199017">
    <property type="component" value="Unassembled WGS sequence"/>
</dbReference>
<proteinExistence type="inferred from homology"/>
<comment type="catalytic activity">
    <reaction evidence="16">
        <text>(6S)-5,6,7,8-tetrahydrofolyl-(gamma-L-Glu)(n) + L-glutamate + ATP = (6S)-5,6,7,8-tetrahydrofolyl-(gamma-L-Glu)(n+1) + ADP + phosphate + H(+)</text>
        <dbReference type="Rhea" id="RHEA:10580"/>
        <dbReference type="Rhea" id="RHEA-COMP:14738"/>
        <dbReference type="Rhea" id="RHEA-COMP:14740"/>
        <dbReference type="ChEBI" id="CHEBI:15378"/>
        <dbReference type="ChEBI" id="CHEBI:29985"/>
        <dbReference type="ChEBI" id="CHEBI:30616"/>
        <dbReference type="ChEBI" id="CHEBI:43474"/>
        <dbReference type="ChEBI" id="CHEBI:141005"/>
        <dbReference type="ChEBI" id="CHEBI:456216"/>
        <dbReference type="EC" id="6.3.2.17"/>
    </reaction>
</comment>
<dbReference type="SUPFAM" id="SSF53623">
    <property type="entry name" value="MurD-like peptide ligases, catalytic domain"/>
    <property type="match status" value="1"/>
</dbReference>
<keyword evidence="9 18" id="KW-0436">Ligase</keyword>
<dbReference type="GO" id="GO:0046656">
    <property type="term" value="P:folic acid biosynthetic process"/>
    <property type="evidence" value="ECO:0007669"/>
    <property type="project" value="UniProtKB-KW"/>
</dbReference>
<keyword evidence="12 18" id="KW-0067">ATP-binding</keyword>
<evidence type="ECO:0000259" key="20">
    <source>
        <dbReference type="Pfam" id="PF08245"/>
    </source>
</evidence>
<evidence type="ECO:0000256" key="7">
    <source>
        <dbReference type="ARBA" id="ARBA00013025"/>
    </source>
</evidence>
<evidence type="ECO:0000256" key="9">
    <source>
        <dbReference type="ARBA" id="ARBA00022598"/>
    </source>
</evidence>
<name>A0A1G8MRM7_9BACI</name>
<dbReference type="STRING" id="930129.SAMN05216352_110158"/>
<evidence type="ECO:0000256" key="5">
    <source>
        <dbReference type="ARBA" id="ARBA00011245"/>
    </source>
</evidence>
<dbReference type="Gene3D" id="3.90.190.20">
    <property type="entry name" value="Mur ligase, C-terminal domain"/>
    <property type="match status" value="1"/>
</dbReference>
<evidence type="ECO:0000256" key="13">
    <source>
        <dbReference type="ARBA" id="ARBA00022842"/>
    </source>
</evidence>
<feature type="domain" description="Mur ligase C-terminal" evidence="19">
    <location>
        <begin position="300"/>
        <end position="418"/>
    </location>
</feature>
<accession>A0A1G8MRM7</accession>
<dbReference type="EC" id="6.3.2.17" evidence="7"/>
<dbReference type="GO" id="GO:0008841">
    <property type="term" value="F:dihydrofolate synthase activity"/>
    <property type="evidence" value="ECO:0007669"/>
    <property type="project" value="UniProtKB-EC"/>
</dbReference>
<organism evidence="21 22">
    <name type="scientific">Alteribacillus bidgolensis</name>
    <dbReference type="NCBI Taxonomy" id="930129"/>
    <lineage>
        <taxon>Bacteria</taxon>
        <taxon>Bacillati</taxon>
        <taxon>Bacillota</taxon>
        <taxon>Bacilli</taxon>
        <taxon>Bacillales</taxon>
        <taxon>Bacillaceae</taxon>
        <taxon>Alteribacillus</taxon>
    </lineage>
</organism>
<evidence type="ECO:0000313" key="22">
    <source>
        <dbReference type="Proteomes" id="UP000199017"/>
    </source>
</evidence>
<dbReference type="AlphaFoldDB" id="A0A1G8MRM7"/>
<dbReference type="EC" id="6.3.2.12" evidence="6"/>
<comment type="pathway">
    <text evidence="2">Cofactor biosynthesis; tetrahydrofolate biosynthesis; 7,8-dihydrofolate from 2-amino-4-hydroxy-6-hydroxymethyl-7,8-dihydropteridine diphosphate and 4-aminobenzoate: step 2/2.</text>
</comment>
<dbReference type="Pfam" id="PF08245">
    <property type="entry name" value="Mur_ligase_M"/>
    <property type="match status" value="1"/>
</dbReference>
<evidence type="ECO:0000256" key="2">
    <source>
        <dbReference type="ARBA" id="ARBA00004799"/>
    </source>
</evidence>
<dbReference type="PIRSF" id="PIRSF001563">
    <property type="entry name" value="Folylpolyglu_synth"/>
    <property type="match status" value="1"/>
</dbReference>
<dbReference type="EMBL" id="FNDU01000010">
    <property type="protein sequence ID" value="SDI70507.1"/>
    <property type="molecule type" value="Genomic_DNA"/>
</dbReference>
<evidence type="ECO:0000256" key="11">
    <source>
        <dbReference type="ARBA" id="ARBA00022741"/>
    </source>
</evidence>
<evidence type="ECO:0000256" key="8">
    <source>
        <dbReference type="ARBA" id="ARBA00019357"/>
    </source>
</evidence>
<sequence>MNTYEEARQWLNDFTTSDIRPGLDRVFMMLEGLGNPERRLKGIHVGGTNGKGSTTAFLREPMKEAGLVCGSFNSPSVYDYRERIAVNGESISEQDFLECLKAVKPVAESVAKTPFGTPSEFEVLTVMAAHYFAAKAFPDVVIWEVGLGGRLDSTNAIYPMISVITNIGHDHQHILGETIEDIAREKAGIIKSGVPAVTCETNPAALAVIDRAASEANAKLYRMTKDFNIVGAESNEHGWSFSFHSLLSNLNDLDISMLGRHQTKNAAAALMVFRYLKMYYALPVEEEHIRTGLKKAVWPGRLEYRETKPPILLDGAHNKEGMESLAEALKEHFHDRPIHLIVGMTKEKDPEELLCPFVDLPVSSATALSFDGERAAKAETISENSPLNQTQPLPDWETAWEKVQSQAGTKDIVVIAGSLYFISEMVKKMK</sequence>
<dbReference type="FunFam" id="3.40.1190.10:FF:000004">
    <property type="entry name" value="Dihydrofolate synthase/folylpolyglutamate synthase"/>
    <property type="match status" value="1"/>
</dbReference>
<comment type="pathway">
    <text evidence="3">Cofactor biosynthesis; tetrahydrofolylpolyglutamate biosynthesis.</text>
</comment>
<dbReference type="GO" id="GO:0005524">
    <property type="term" value="F:ATP binding"/>
    <property type="evidence" value="ECO:0007669"/>
    <property type="project" value="UniProtKB-KW"/>
</dbReference>
<keyword evidence="13" id="KW-0460">Magnesium</keyword>
<keyword evidence="14" id="KW-0289">Folate biosynthesis</keyword>
<evidence type="ECO:0000259" key="19">
    <source>
        <dbReference type="Pfam" id="PF02875"/>
    </source>
</evidence>
<comment type="catalytic activity">
    <reaction evidence="17">
        <text>7,8-dihydropteroate + L-glutamate + ATP = 7,8-dihydrofolate + ADP + phosphate + H(+)</text>
        <dbReference type="Rhea" id="RHEA:23584"/>
        <dbReference type="ChEBI" id="CHEBI:15378"/>
        <dbReference type="ChEBI" id="CHEBI:17839"/>
        <dbReference type="ChEBI" id="CHEBI:29985"/>
        <dbReference type="ChEBI" id="CHEBI:30616"/>
        <dbReference type="ChEBI" id="CHEBI:43474"/>
        <dbReference type="ChEBI" id="CHEBI:57451"/>
        <dbReference type="ChEBI" id="CHEBI:456216"/>
        <dbReference type="EC" id="6.3.2.12"/>
    </reaction>
</comment>
<evidence type="ECO:0000256" key="10">
    <source>
        <dbReference type="ARBA" id="ARBA00022723"/>
    </source>
</evidence>
<dbReference type="Gene3D" id="3.40.1190.10">
    <property type="entry name" value="Mur-like, catalytic domain"/>
    <property type="match status" value="1"/>
</dbReference>
<evidence type="ECO:0000256" key="16">
    <source>
        <dbReference type="ARBA" id="ARBA00047493"/>
    </source>
</evidence>
<evidence type="ECO:0000256" key="1">
    <source>
        <dbReference type="ARBA" id="ARBA00001946"/>
    </source>
</evidence>
<dbReference type="RefSeq" id="WP_091586845.1">
    <property type="nucleotide sequence ID" value="NZ_FNDU01000010.1"/>
</dbReference>
<evidence type="ECO:0000256" key="3">
    <source>
        <dbReference type="ARBA" id="ARBA00005150"/>
    </source>
</evidence>
<evidence type="ECO:0000256" key="15">
    <source>
        <dbReference type="ARBA" id="ARBA00030592"/>
    </source>
</evidence>
<gene>
    <name evidence="21" type="ORF">SAMN05216352_110158</name>
</gene>
<comment type="subunit">
    <text evidence="5">Monomer.</text>
</comment>
<dbReference type="InterPro" id="IPR013221">
    <property type="entry name" value="Mur_ligase_cen"/>
</dbReference>
<evidence type="ECO:0000313" key="21">
    <source>
        <dbReference type="EMBL" id="SDI70507.1"/>
    </source>
</evidence>
<evidence type="ECO:0000256" key="6">
    <source>
        <dbReference type="ARBA" id="ARBA00013023"/>
    </source>
</evidence>
<dbReference type="GO" id="GO:0004326">
    <property type="term" value="F:tetrahydrofolylpolyglutamate synthase activity"/>
    <property type="evidence" value="ECO:0007669"/>
    <property type="project" value="UniProtKB-EC"/>
</dbReference>
<reference evidence="21 22" key="1">
    <citation type="submission" date="2016-10" db="EMBL/GenBank/DDBJ databases">
        <authorList>
            <person name="de Groot N.N."/>
        </authorList>
    </citation>
    <scope>NUCLEOTIDE SEQUENCE [LARGE SCALE GENOMIC DNA]</scope>
    <source>
        <strain evidence="22">P4B,CCM 7963,CECT 7998,DSM 25260,IBRC-M 10614,KCTC 13821</strain>
    </source>
</reference>
<dbReference type="InterPro" id="IPR001645">
    <property type="entry name" value="Folylpolyglutamate_synth"/>
</dbReference>
<dbReference type="SUPFAM" id="SSF53244">
    <property type="entry name" value="MurD-like peptide ligases, peptide-binding domain"/>
    <property type="match status" value="1"/>
</dbReference>
<dbReference type="InterPro" id="IPR004101">
    <property type="entry name" value="Mur_ligase_C"/>
</dbReference>
<dbReference type="GO" id="GO:0046872">
    <property type="term" value="F:metal ion binding"/>
    <property type="evidence" value="ECO:0007669"/>
    <property type="project" value="UniProtKB-KW"/>
</dbReference>
<dbReference type="Pfam" id="PF02875">
    <property type="entry name" value="Mur_ligase_C"/>
    <property type="match status" value="1"/>
</dbReference>
<dbReference type="PANTHER" id="PTHR11136">
    <property type="entry name" value="FOLYLPOLYGLUTAMATE SYNTHASE-RELATED"/>
    <property type="match status" value="1"/>
</dbReference>
<dbReference type="NCBIfam" id="TIGR01499">
    <property type="entry name" value="folC"/>
    <property type="match status" value="1"/>
</dbReference>
<evidence type="ECO:0000256" key="18">
    <source>
        <dbReference type="PIRNR" id="PIRNR001563"/>
    </source>
</evidence>
<keyword evidence="11 18" id="KW-0547">Nucleotide-binding</keyword>
<dbReference type="OrthoDB" id="9809356at2"/>